<feature type="transmembrane region" description="Helical" evidence="1">
    <location>
        <begin position="25"/>
        <end position="45"/>
    </location>
</feature>
<keyword evidence="1" id="KW-0812">Transmembrane</keyword>
<dbReference type="EMBL" id="JAGINW010000001">
    <property type="protein sequence ID" value="MBP2326143.1"/>
    <property type="molecule type" value="Genomic_DNA"/>
</dbReference>
<comment type="caution">
    <text evidence="2">The sequence shown here is derived from an EMBL/GenBank/DDBJ whole genome shotgun (WGS) entry which is preliminary data.</text>
</comment>
<name>A0ABS4TP05_9PSEU</name>
<evidence type="ECO:0000313" key="3">
    <source>
        <dbReference type="Proteomes" id="UP001519332"/>
    </source>
</evidence>
<proteinExistence type="predicted"/>
<protein>
    <submittedName>
        <fullName evidence="2">Low-complexity protein</fullName>
    </submittedName>
</protein>
<keyword evidence="1" id="KW-0472">Membrane</keyword>
<organism evidence="2 3">
    <name type="scientific">Kibdelosporangium banguiense</name>
    <dbReference type="NCBI Taxonomy" id="1365924"/>
    <lineage>
        <taxon>Bacteria</taxon>
        <taxon>Bacillati</taxon>
        <taxon>Actinomycetota</taxon>
        <taxon>Actinomycetes</taxon>
        <taxon>Pseudonocardiales</taxon>
        <taxon>Pseudonocardiaceae</taxon>
        <taxon>Kibdelosporangium</taxon>
    </lineage>
</organism>
<evidence type="ECO:0000256" key="1">
    <source>
        <dbReference type="SAM" id="Phobius"/>
    </source>
</evidence>
<reference evidence="2 3" key="1">
    <citation type="submission" date="2021-03" db="EMBL/GenBank/DDBJ databases">
        <title>Sequencing the genomes of 1000 actinobacteria strains.</title>
        <authorList>
            <person name="Klenk H.-P."/>
        </authorList>
    </citation>
    <scope>NUCLEOTIDE SEQUENCE [LARGE SCALE GENOMIC DNA]</scope>
    <source>
        <strain evidence="2 3">DSM 46670</strain>
    </source>
</reference>
<accession>A0ABS4TP05</accession>
<keyword evidence="1" id="KW-1133">Transmembrane helix</keyword>
<dbReference type="RefSeq" id="WP_209643241.1">
    <property type="nucleotide sequence ID" value="NZ_JAGINW010000001.1"/>
</dbReference>
<keyword evidence="3" id="KW-1185">Reference proteome</keyword>
<evidence type="ECO:0000313" key="2">
    <source>
        <dbReference type="EMBL" id="MBP2326143.1"/>
    </source>
</evidence>
<sequence length="183" mass="18914">MSTDLPAPPQASEPQPAKKKGLPKWLVGIIAVIVVGGGVYAFNYFSSDVAQAKAGDCAKVTGTQSKPEYASVACNSADANVIVGKALSSTTESCGSETYLEFTQTARRGPDTKLCLVPKFEEGQCYKMDAGDSVAITKQACGADNIKITKVITGKADEAQCGEGTKGLPIPEPATTYCLAPGA</sequence>
<dbReference type="Proteomes" id="UP001519332">
    <property type="component" value="Unassembled WGS sequence"/>
</dbReference>
<gene>
    <name evidence="2" type="ORF">JOF56_006528</name>
</gene>